<evidence type="ECO:0000259" key="2">
    <source>
        <dbReference type="Pfam" id="PF17936"/>
    </source>
</evidence>
<feature type="non-terminal residue" evidence="3">
    <location>
        <position position="1"/>
    </location>
</feature>
<accession>A0A418HK12</accession>
<proteinExistence type="predicted"/>
<evidence type="ECO:0000313" key="4">
    <source>
        <dbReference type="Proteomes" id="UP000283576"/>
    </source>
</evidence>
<feature type="compositionally biased region" description="Polar residues" evidence="1">
    <location>
        <begin position="137"/>
        <end position="148"/>
    </location>
</feature>
<evidence type="ECO:0000313" key="3">
    <source>
        <dbReference type="EMBL" id="RIL40443.1"/>
    </source>
</evidence>
<dbReference type="Pfam" id="PF17936">
    <property type="entry name" value="Big_6"/>
    <property type="match status" value="2"/>
</dbReference>
<feature type="region of interest" description="Disordered" evidence="1">
    <location>
        <begin position="94"/>
        <end position="154"/>
    </location>
</feature>
<dbReference type="Proteomes" id="UP000283576">
    <property type="component" value="Unassembled WGS sequence"/>
</dbReference>
<feature type="non-terminal residue" evidence="3">
    <location>
        <position position="260"/>
    </location>
</feature>
<reference evidence="3 4" key="1">
    <citation type="journal article" date="2016" name="Front. Microbiol.">
        <title>Comprehensive Phylogenetic Analysis of Bovine Non-aureus Staphylococci Species Based on Whole-Genome Sequencing.</title>
        <authorList>
            <person name="Naushad S."/>
            <person name="Barkema H.W."/>
            <person name="Luby C."/>
            <person name="Condas L.A."/>
            <person name="Nobrega D.B."/>
            <person name="Carson D.A."/>
            <person name="De Buck J."/>
        </authorList>
    </citation>
    <scope>NUCLEOTIDE SEQUENCE [LARGE SCALE GENOMIC DNA]</scope>
    <source>
        <strain evidence="3 4">SNUC 1388</strain>
    </source>
</reference>
<organism evidence="3 4">
    <name type="scientific">Staphylococcus gallinarum</name>
    <dbReference type="NCBI Taxonomy" id="1293"/>
    <lineage>
        <taxon>Bacteria</taxon>
        <taxon>Bacillati</taxon>
        <taxon>Bacillota</taxon>
        <taxon>Bacilli</taxon>
        <taxon>Bacillales</taxon>
        <taxon>Staphylococcaceae</taxon>
        <taxon>Staphylococcus</taxon>
    </lineage>
</organism>
<protein>
    <submittedName>
        <fullName evidence="3">YSIRK signal domain/LPXTG anchor domain surface protein</fullName>
    </submittedName>
</protein>
<comment type="caution">
    <text evidence="3">The sequence shown here is derived from an EMBL/GenBank/DDBJ whole genome shotgun (WGS) entry which is preliminary data.</text>
</comment>
<evidence type="ECO:0000256" key="1">
    <source>
        <dbReference type="SAM" id="MobiDB-lite"/>
    </source>
</evidence>
<dbReference type="NCBIfam" id="NF033510">
    <property type="entry name" value="Ca_tandemer"/>
    <property type="match status" value="2"/>
</dbReference>
<feature type="domain" description="Bacterial Ig" evidence="2">
    <location>
        <begin position="131"/>
        <end position="213"/>
    </location>
</feature>
<feature type="compositionally biased region" description="Polar residues" evidence="1">
    <location>
        <begin position="51"/>
        <end position="62"/>
    </location>
</feature>
<feature type="region of interest" description="Disordered" evidence="1">
    <location>
        <begin position="40"/>
        <end position="72"/>
    </location>
</feature>
<sequence length="260" mass="26924">QGNYVIDIPANQKFRGGEQLKVTSTDASGNKSDEKVIDVKDTTPPVAPTVSEVTSESTQVTGTGEPGSTVKVELPDGTELTGVADDQGNYTIDLPGNKKFNGGEQLKVTSTDPSGNKSDEKVIGVKDTTPPVAPTVSEVTSESPQVSGTAEAESTVKVELPDGTELTGVADDQGNYGIDIPANKKFRGGEQLKVTSTDASGNKSNEAVVEVKDTTPPFAPLVFIVSSEDTQISGESEPGSIIKVELPDGTELTGVADDQG</sequence>
<dbReference type="InterPro" id="IPR041498">
    <property type="entry name" value="Big_6"/>
</dbReference>
<dbReference type="AlphaFoldDB" id="A0A418HK12"/>
<gene>
    <name evidence="3" type="ORF">BUZ01_14370</name>
</gene>
<dbReference type="InterPro" id="IPR013783">
    <property type="entry name" value="Ig-like_fold"/>
</dbReference>
<feature type="domain" description="Bacterial Ig" evidence="2">
    <location>
        <begin position="45"/>
        <end position="127"/>
    </location>
</feature>
<dbReference type="Gene3D" id="2.60.40.10">
    <property type="entry name" value="Immunoglobulins"/>
    <property type="match status" value="2"/>
</dbReference>
<dbReference type="EMBL" id="QXRZ01000076">
    <property type="protein sequence ID" value="RIL40443.1"/>
    <property type="molecule type" value="Genomic_DNA"/>
</dbReference>
<feature type="compositionally biased region" description="Polar residues" evidence="1">
    <location>
        <begin position="107"/>
        <end position="116"/>
    </location>
</feature>
<name>A0A418HK12_STAGA</name>
<dbReference type="RefSeq" id="WP_259335707.1">
    <property type="nucleotide sequence ID" value="NZ_QXRZ01000076.1"/>
</dbReference>